<dbReference type="GO" id="GO:0006032">
    <property type="term" value="P:chitin catabolic process"/>
    <property type="evidence" value="ECO:0007669"/>
    <property type="project" value="UniProtKB-KW"/>
</dbReference>
<evidence type="ECO:0000256" key="15">
    <source>
        <dbReference type="ARBA" id="ARBA00023277"/>
    </source>
</evidence>
<evidence type="ECO:0000256" key="17">
    <source>
        <dbReference type="ARBA" id="ARBA00023288"/>
    </source>
</evidence>
<keyword evidence="8" id="KW-0336">GPI-anchor</keyword>
<keyword evidence="12" id="KW-0146">Chitin degradation</keyword>
<dbReference type="InterPro" id="IPR050248">
    <property type="entry name" value="Polysacc_deacetylase_ArnD"/>
</dbReference>
<comment type="similarity">
    <text evidence="4">Belongs to the polysaccharide deacetylase family.</text>
</comment>
<dbReference type="FunFam" id="3.20.20.370:FF:000004">
    <property type="entry name" value="Related to Chitin deacetylase"/>
    <property type="match status" value="1"/>
</dbReference>
<dbReference type="AlphaFoldDB" id="A0A316YKQ4"/>
<feature type="compositionally biased region" description="Low complexity" evidence="22">
    <location>
        <begin position="40"/>
        <end position="57"/>
    </location>
</feature>
<evidence type="ECO:0000256" key="1">
    <source>
        <dbReference type="ARBA" id="ARBA00001941"/>
    </source>
</evidence>
<keyword evidence="5" id="KW-1003">Cell membrane</keyword>
<dbReference type="RefSeq" id="XP_025377338.1">
    <property type="nucleotide sequence ID" value="XM_025521579.1"/>
</dbReference>
<keyword evidence="15" id="KW-0119">Carbohydrate metabolism</keyword>
<evidence type="ECO:0000256" key="7">
    <source>
        <dbReference type="ARBA" id="ARBA00022525"/>
    </source>
</evidence>
<accession>A0A316YKQ4</accession>
<proteinExistence type="inferred from homology"/>
<keyword evidence="7" id="KW-0964">Secreted</keyword>
<evidence type="ECO:0000256" key="16">
    <source>
        <dbReference type="ARBA" id="ARBA00023285"/>
    </source>
</evidence>
<dbReference type="EMBL" id="KZ819636">
    <property type="protein sequence ID" value="PWN90140.1"/>
    <property type="molecule type" value="Genomic_DNA"/>
</dbReference>
<keyword evidence="17" id="KW-0449">Lipoprotein</keyword>
<evidence type="ECO:0000313" key="25">
    <source>
        <dbReference type="EMBL" id="PWN90140.1"/>
    </source>
</evidence>
<evidence type="ECO:0000256" key="20">
    <source>
        <dbReference type="ARBA" id="ARBA00024056"/>
    </source>
</evidence>
<protein>
    <recommendedName>
        <fullName evidence="20">chitin deacetylase</fullName>
        <ecNumber evidence="20">3.5.1.41</ecNumber>
    </recommendedName>
</protein>
<evidence type="ECO:0000313" key="26">
    <source>
        <dbReference type="Proteomes" id="UP000245768"/>
    </source>
</evidence>
<evidence type="ECO:0000256" key="6">
    <source>
        <dbReference type="ARBA" id="ARBA00022512"/>
    </source>
</evidence>
<dbReference type="GO" id="GO:0071555">
    <property type="term" value="P:cell wall organization"/>
    <property type="evidence" value="ECO:0007669"/>
    <property type="project" value="UniProtKB-KW"/>
</dbReference>
<dbReference type="Proteomes" id="UP000245768">
    <property type="component" value="Unassembled WGS sequence"/>
</dbReference>
<evidence type="ECO:0000259" key="24">
    <source>
        <dbReference type="PROSITE" id="PS51677"/>
    </source>
</evidence>
<gene>
    <name evidence="25" type="ORF">FA10DRAFT_266638</name>
</gene>
<feature type="compositionally biased region" description="Low complexity" evidence="22">
    <location>
        <begin position="439"/>
        <end position="459"/>
    </location>
</feature>
<dbReference type="EC" id="3.5.1.41" evidence="20"/>
<dbReference type="GO" id="GO:0005886">
    <property type="term" value="C:plasma membrane"/>
    <property type="evidence" value="ECO:0007669"/>
    <property type="project" value="UniProtKB-SubCell"/>
</dbReference>
<dbReference type="PANTHER" id="PTHR10587">
    <property type="entry name" value="GLYCOSYL TRANSFERASE-RELATED"/>
    <property type="match status" value="1"/>
</dbReference>
<feature type="chain" id="PRO_5016319179" description="chitin deacetylase" evidence="23">
    <location>
        <begin position="24"/>
        <end position="485"/>
    </location>
</feature>
<keyword evidence="18" id="KW-0961">Cell wall biogenesis/degradation</keyword>
<keyword evidence="19" id="KW-0624">Polysaccharide degradation</keyword>
<feature type="region of interest" description="Disordered" evidence="22">
    <location>
        <begin position="31"/>
        <end position="57"/>
    </location>
</feature>
<evidence type="ECO:0000256" key="10">
    <source>
        <dbReference type="ARBA" id="ARBA00022729"/>
    </source>
</evidence>
<evidence type="ECO:0000256" key="22">
    <source>
        <dbReference type="SAM" id="MobiDB-lite"/>
    </source>
</evidence>
<evidence type="ECO:0000256" key="2">
    <source>
        <dbReference type="ARBA" id="ARBA00004191"/>
    </source>
</evidence>
<comment type="subcellular location">
    <subcellularLocation>
        <location evidence="3">Cell membrane</location>
        <topology evidence="3">Lipid-anchor</topology>
        <topology evidence="3">GPI-anchor</topology>
    </subcellularLocation>
    <subcellularLocation>
        <location evidence="2">Secreted</location>
        <location evidence="2">Cell wall</location>
    </subcellularLocation>
</comment>
<evidence type="ECO:0000256" key="13">
    <source>
        <dbReference type="ARBA" id="ARBA00023136"/>
    </source>
</evidence>
<evidence type="ECO:0000256" key="18">
    <source>
        <dbReference type="ARBA" id="ARBA00023316"/>
    </source>
</evidence>
<dbReference type="OrthoDB" id="407355at2759"/>
<dbReference type="GeneID" id="37043495"/>
<dbReference type="GO" id="GO:0000272">
    <property type="term" value="P:polysaccharide catabolic process"/>
    <property type="evidence" value="ECO:0007669"/>
    <property type="project" value="UniProtKB-KW"/>
</dbReference>
<dbReference type="GO" id="GO:0009272">
    <property type="term" value="P:fungal-type cell wall biogenesis"/>
    <property type="evidence" value="ECO:0007669"/>
    <property type="project" value="UniProtKB-ARBA"/>
</dbReference>
<evidence type="ECO:0000256" key="21">
    <source>
        <dbReference type="ARBA" id="ARBA00048494"/>
    </source>
</evidence>
<dbReference type="STRING" id="215250.A0A316YKQ4"/>
<evidence type="ECO:0000256" key="9">
    <source>
        <dbReference type="ARBA" id="ARBA00022723"/>
    </source>
</evidence>
<keyword evidence="14" id="KW-0325">Glycoprotein</keyword>
<keyword evidence="13" id="KW-0472">Membrane</keyword>
<dbReference type="PANTHER" id="PTHR10587:SF133">
    <property type="entry name" value="CHITIN DEACETYLASE 1-RELATED"/>
    <property type="match status" value="1"/>
</dbReference>
<reference evidence="25 26" key="1">
    <citation type="journal article" date="2018" name="Mol. Biol. Evol.">
        <title>Broad Genomic Sampling Reveals a Smut Pathogenic Ancestry of the Fungal Clade Ustilaginomycotina.</title>
        <authorList>
            <person name="Kijpornyongpan T."/>
            <person name="Mondo S.J."/>
            <person name="Barry K."/>
            <person name="Sandor L."/>
            <person name="Lee J."/>
            <person name="Lipzen A."/>
            <person name="Pangilinan J."/>
            <person name="LaButti K."/>
            <person name="Hainaut M."/>
            <person name="Henrissat B."/>
            <person name="Grigoriev I.V."/>
            <person name="Spatafora J.W."/>
            <person name="Aime M.C."/>
        </authorList>
    </citation>
    <scope>NUCLEOTIDE SEQUENCE [LARGE SCALE GENOMIC DNA]</scope>
    <source>
        <strain evidence="25 26">MCA 4198</strain>
    </source>
</reference>
<sequence>MVKVATLLSVAVAAASIPSIVSASNEFERRAADRKHSKSSSKSSSKSGSSKGSSKGTAAAAGGAAAAAGGAALAAVAGTSSSFTGSLPASVESIVATISSGTPTNTPTATAKKTYTAGAVNPSITNAPGLPDANSLVITNFPTLDQLPPADLAFSKQILASIDLSDVPNAPTTDGTCSGSPAALKSATSSGFCWWTCGGCTRDTDVTTCPDKNHWGLSYDDGPSPYTPQLLDYLEENNLKSTFFVVGSRALSRPDLLRYEYMTGHQLSVHTWSHPALTTLTNEQIALELGWTKEVIRQITGVTPVTMRPPYGDIDDRVRAICKKLNLTPIIWTSTSADQNYDTNDWQIGAGKVSAAEVTYNFEQILKNASQLDTGYIVLAHDLYKQSVELATEVVLPAALQQQPKQTVEPIITCQGRQLGDSYVETNRNVSGSGGVSSPGGLESAVPSTSSSSSSSSGSSDAVRVIAHVSVAIGGVMFGAAALLL</sequence>
<dbReference type="InterPro" id="IPR002509">
    <property type="entry name" value="NODB_dom"/>
</dbReference>
<evidence type="ECO:0000256" key="19">
    <source>
        <dbReference type="ARBA" id="ARBA00023326"/>
    </source>
</evidence>
<feature type="domain" description="NodB homology" evidence="24">
    <location>
        <begin position="213"/>
        <end position="408"/>
    </location>
</feature>
<dbReference type="InParanoid" id="A0A316YKQ4"/>
<name>A0A316YKQ4_9BASI</name>
<dbReference type="Pfam" id="PF01522">
    <property type="entry name" value="Polysacc_deac_1"/>
    <property type="match status" value="1"/>
</dbReference>
<keyword evidence="11 25" id="KW-0378">Hydrolase</keyword>
<feature type="signal peptide" evidence="23">
    <location>
        <begin position="1"/>
        <end position="23"/>
    </location>
</feature>
<dbReference type="GO" id="GO:0046872">
    <property type="term" value="F:metal ion binding"/>
    <property type="evidence" value="ECO:0007669"/>
    <property type="project" value="UniProtKB-KW"/>
</dbReference>
<evidence type="ECO:0000256" key="5">
    <source>
        <dbReference type="ARBA" id="ARBA00022475"/>
    </source>
</evidence>
<feature type="region of interest" description="Disordered" evidence="22">
    <location>
        <begin position="428"/>
        <end position="459"/>
    </location>
</feature>
<keyword evidence="10 23" id="KW-0732">Signal</keyword>
<dbReference type="Gene3D" id="3.20.20.370">
    <property type="entry name" value="Glycoside hydrolase/deacetylase"/>
    <property type="match status" value="1"/>
</dbReference>
<keyword evidence="16" id="KW-0170">Cobalt</keyword>
<evidence type="ECO:0000256" key="3">
    <source>
        <dbReference type="ARBA" id="ARBA00004609"/>
    </source>
</evidence>
<comment type="cofactor">
    <cofactor evidence="1">
        <name>Co(2+)</name>
        <dbReference type="ChEBI" id="CHEBI:48828"/>
    </cofactor>
</comment>
<evidence type="ECO:0000256" key="12">
    <source>
        <dbReference type="ARBA" id="ARBA00023024"/>
    </source>
</evidence>
<evidence type="ECO:0000256" key="23">
    <source>
        <dbReference type="SAM" id="SignalP"/>
    </source>
</evidence>
<keyword evidence="6" id="KW-0134">Cell wall</keyword>
<dbReference type="InterPro" id="IPR011330">
    <property type="entry name" value="Glyco_hydro/deAcase_b/a-brl"/>
</dbReference>
<evidence type="ECO:0000256" key="8">
    <source>
        <dbReference type="ARBA" id="ARBA00022622"/>
    </source>
</evidence>
<dbReference type="GO" id="GO:0004099">
    <property type="term" value="F:chitin deacetylase activity"/>
    <property type="evidence" value="ECO:0007669"/>
    <property type="project" value="UniProtKB-EC"/>
</dbReference>
<evidence type="ECO:0000256" key="14">
    <source>
        <dbReference type="ARBA" id="ARBA00023180"/>
    </source>
</evidence>
<dbReference type="GO" id="GO:0098552">
    <property type="term" value="C:side of membrane"/>
    <property type="evidence" value="ECO:0007669"/>
    <property type="project" value="UniProtKB-KW"/>
</dbReference>
<keyword evidence="26" id="KW-1185">Reference proteome</keyword>
<comment type="catalytic activity">
    <reaction evidence="21">
        <text>[(1-&gt;4)-N-acetyl-beta-D-glucosaminyl](n) + n H2O = chitosan + n acetate</text>
        <dbReference type="Rhea" id="RHEA:10464"/>
        <dbReference type="Rhea" id="RHEA-COMP:9593"/>
        <dbReference type="Rhea" id="RHEA-COMP:9597"/>
        <dbReference type="ChEBI" id="CHEBI:15377"/>
        <dbReference type="ChEBI" id="CHEBI:17029"/>
        <dbReference type="ChEBI" id="CHEBI:30089"/>
        <dbReference type="ChEBI" id="CHEBI:57704"/>
        <dbReference type="EC" id="3.5.1.41"/>
    </reaction>
    <physiologicalReaction direction="left-to-right" evidence="21">
        <dbReference type="Rhea" id="RHEA:10465"/>
    </physiologicalReaction>
</comment>
<organism evidence="25 26">
    <name type="scientific">Acaromyces ingoldii</name>
    <dbReference type="NCBI Taxonomy" id="215250"/>
    <lineage>
        <taxon>Eukaryota</taxon>
        <taxon>Fungi</taxon>
        <taxon>Dikarya</taxon>
        <taxon>Basidiomycota</taxon>
        <taxon>Ustilaginomycotina</taxon>
        <taxon>Exobasidiomycetes</taxon>
        <taxon>Exobasidiales</taxon>
        <taxon>Cryptobasidiaceae</taxon>
        <taxon>Acaromyces</taxon>
    </lineage>
</organism>
<dbReference type="PROSITE" id="PS51677">
    <property type="entry name" value="NODB"/>
    <property type="match status" value="1"/>
</dbReference>
<dbReference type="SUPFAM" id="SSF88713">
    <property type="entry name" value="Glycoside hydrolase/deacetylase"/>
    <property type="match status" value="1"/>
</dbReference>
<evidence type="ECO:0000256" key="4">
    <source>
        <dbReference type="ARBA" id="ARBA00010973"/>
    </source>
</evidence>
<evidence type="ECO:0000256" key="11">
    <source>
        <dbReference type="ARBA" id="ARBA00022801"/>
    </source>
</evidence>
<keyword evidence="9" id="KW-0479">Metal-binding</keyword>